<protein>
    <submittedName>
        <fullName evidence="1">Leucine rich repeats-containing protein</fullName>
    </submittedName>
</protein>
<dbReference type="AlphaFoldDB" id="A0A146K6F1"/>
<proteinExistence type="predicted"/>
<dbReference type="Pfam" id="PF13306">
    <property type="entry name" value="LRR_5"/>
    <property type="match status" value="1"/>
</dbReference>
<feature type="non-terminal residue" evidence="1">
    <location>
        <position position="137"/>
    </location>
</feature>
<organism evidence="1">
    <name type="scientific">Trepomonas sp. PC1</name>
    <dbReference type="NCBI Taxonomy" id="1076344"/>
    <lineage>
        <taxon>Eukaryota</taxon>
        <taxon>Metamonada</taxon>
        <taxon>Diplomonadida</taxon>
        <taxon>Hexamitidae</taxon>
        <taxon>Hexamitinae</taxon>
        <taxon>Trepomonas</taxon>
    </lineage>
</organism>
<dbReference type="Gene3D" id="3.80.10.10">
    <property type="entry name" value="Ribonuclease Inhibitor"/>
    <property type="match status" value="1"/>
</dbReference>
<sequence>SIEFNQNTNKKFIFNFIVPNLQSVKEFTFSSSSIKYLYAPSLKSVDKNAFTECLGLYQIVAPELEKIGDYAFKQNVSLHKFPFNNIKQCGEAAFAACASLPNFMIKYFRSLTSDPIDATRRQDEIQQYQKGNYYLKY</sequence>
<name>A0A146K6F1_9EUKA</name>
<dbReference type="InterPro" id="IPR032675">
    <property type="entry name" value="LRR_dom_sf"/>
</dbReference>
<dbReference type="InterPro" id="IPR026906">
    <property type="entry name" value="LRR_5"/>
</dbReference>
<gene>
    <name evidence="1" type="ORF">TPC1_15646</name>
</gene>
<feature type="non-terminal residue" evidence="1">
    <location>
        <position position="1"/>
    </location>
</feature>
<dbReference type="EMBL" id="GDID01004186">
    <property type="protein sequence ID" value="JAP92420.1"/>
    <property type="molecule type" value="Transcribed_RNA"/>
</dbReference>
<evidence type="ECO:0000313" key="1">
    <source>
        <dbReference type="EMBL" id="JAP92420.1"/>
    </source>
</evidence>
<accession>A0A146K6F1</accession>
<reference evidence="1" key="1">
    <citation type="submission" date="2015-07" db="EMBL/GenBank/DDBJ databases">
        <title>Adaptation to a free-living lifestyle via gene acquisitions in the diplomonad Trepomonas sp. PC1.</title>
        <authorList>
            <person name="Xu F."/>
            <person name="Jerlstrom-Hultqvist J."/>
            <person name="Kolisko M."/>
            <person name="Simpson A.G.B."/>
            <person name="Roger A.J."/>
            <person name="Svard S.G."/>
            <person name="Andersson J.O."/>
        </authorList>
    </citation>
    <scope>NUCLEOTIDE SEQUENCE</scope>
    <source>
        <strain evidence="1">PC1</strain>
    </source>
</reference>